<dbReference type="GO" id="GO:0005886">
    <property type="term" value="C:plasma membrane"/>
    <property type="evidence" value="ECO:0007669"/>
    <property type="project" value="TreeGrafter"/>
</dbReference>
<protein>
    <recommendedName>
        <fullName evidence="4">DUF308 domain-containing protein</fullName>
    </recommendedName>
</protein>
<keyword evidence="1" id="KW-0812">Transmembrane</keyword>
<dbReference type="Pfam" id="PF03729">
    <property type="entry name" value="DUF308"/>
    <property type="match status" value="1"/>
</dbReference>
<name>A0A412AYB3_9FIRM</name>
<dbReference type="PANTHER" id="PTHR34989">
    <property type="entry name" value="PROTEIN HDED"/>
    <property type="match status" value="1"/>
</dbReference>
<feature type="transmembrane region" description="Helical" evidence="1">
    <location>
        <begin position="91"/>
        <end position="111"/>
    </location>
</feature>
<evidence type="ECO:0000313" key="2">
    <source>
        <dbReference type="EMBL" id="RGQ41501.1"/>
    </source>
</evidence>
<organism evidence="2 3">
    <name type="scientific">[Clostridium] leptum</name>
    <dbReference type="NCBI Taxonomy" id="1535"/>
    <lineage>
        <taxon>Bacteria</taxon>
        <taxon>Bacillati</taxon>
        <taxon>Bacillota</taxon>
        <taxon>Clostridia</taxon>
        <taxon>Eubacteriales</taxon>
        <taxon>Oscillospiraceae</taxon>
        <taxon>Oscillospiraceae incertae sedis</taxon>
    </lineage>
</organism>
<evidence type="ECO:0008006" key="4">
    <source>
        <dbReference type="Google" id="ProtNLM"/>
    </source>
</evidence>
<sequence length="179" mass="19680">MDKMLKRLKWTEIIEGALTALAGLACVIFPGTLANMFSFLIGAVTLIIGIFQIVQCFLEKKYLAFPTLKLVVGVVFVVFGAAFLLHRSAPITIFAAITGIVVLVLGAVKMNEAIKARERKKPFLWLFIQSALHIAFGFLLVINPTSGTSLWIVLMGCYLIYLGLTLVITAALSKYELIR</sequence>
<dbReference type="EMBL" id="QRTC01000018">
    <property type="protein sequence ID" value="RGQ41501.1"/>
    <property type="molecule type" value="Genomic_DNA"/>
</dbReference>
<evidence type="ECO:0000313" key="3">
    <source>
        <dbReference type="Proteomes" id="UP000284751"/>
    </source>
</evidence>
<dbReference type="InterPro" id="IPR005325">
    <property type="entry name" value="DUF308_memb"/>
</dbReference>
<dbReference type="PANTHER" id="PTHR34989:SF1">
    <property type="entry name" value="PROTEIN HDED"/>
    <property type="match status" value="1"/>
</dbReference>
<reference evidence="2 3" key="1">
    <citation type="submission" date="2018-08" db="EMBL/GenBank/DDBJ databases">
        <title>A genome reference for cultivated species of the human gut microbiota.</title>
        <authorList>
            <person name="Zou Y."/>
            <person name="Xue W."/>
            <person name="Luo G."/>
        </authorList>
    </citation>
    <scope>NUCLEOTIDE SEQUENCE [LARGE SCALE GENOMIC DNA]</scope>
    <source>
        <strain evidence="2 3">AF28-26</strain>
    </source>
</reference>
<comment type="caution">
    <text evidence="2">The sequence shown here is derived from an EMBL/GenBank/DDBJ whole genome shotgun (WGS) entry which is preliminary data.</text>
</comment>
<gene>
    <name evidence="2" type="ORF">DWY99_06070</name>
</gene>
<dbReference type="PROSITE" id="PS51257">
    <property type="entry name" value="PROKAR_LIPOPROTEIN"/>
    <property type="match status" value="1"/>
</dbReference>
<keyword evidence="1" id="KW-0472">Membrane</keyword>
<dbReference type="InterPro" id="IPR052712">
    <property type="entry name" value="Acid_resist_chaperone_HdeD"/>
</dbReference>
<feature type="transmembrane region" description="Helical" evidence="1">
    <location>
        <begin position="148"/>
        <end position="172"/>
    </location>
</feature>
<dbReference type="AlphaFoldDB" id="A0A412AYB3"/>
<feature type="transmembrane region" description="Helical" evidence="1">
    <location>
        <begin position="12"/>
        <end position="31"/>
    </location>
</feature>
<dbReference type="Proteomes" id="UP000284751">
    <property type="component" value="Unassembled WGS sequence"/>
</dbReference>
<proteinExistence type="predicted"/>
<evidence type="ECO:0000256" key="1">
    <source>
        <dbReference type="SAM" id="Phobius"/>
    </source>
</evidence>
<feature type="transmembrane region" description="Helical" evidence="1">
    <location>
        <begin position="123"/>
        <end position="142"/>
    </location>
</feature>
<feature type="transmembrane region" description="Helical" evidence="1">
    <location>
        <begin position="37"/>
        <end position="58"/>
    </location>
</feature>
<accession>A0A412AYB3</accession>
<feature type="transmembrane region" description="Helical" evidence="1">
    <location>
        <begin position="65"/>
        <end position="85"/>
    </location>
</feature>
<keyword evidence="1" id="KW-1133">Transmembrane helix</keyword>